<protein>
    <recommendedName>
        <fullName evidence="4 8">Fructose-bisphosphate aldolase</fullName>
        <ecNumber evidence="4 8">4.1.2.13</ecNumber>
    </recommendedName>
</protein>
<dbReference type="Pfam" id="PF00274">
    <property type="entry name" value="Glycolytic"/>
    <property type="match status" value="1"/>
</dbReference>
<name>A0AAV0YBS8_VICFA</name>
<comment type="pathway">
    <text evidence="2">Carbohydrate degradation; glycolysis; D-glyceraldehyde 3-phosphate and glycerone phosphate from D-glucose: step 4/4.</text>
</comment>
<gene>
    <name evidence="9" type="ORF">VFH_U025480</name>
</gene>
<evidence type="ECO:0000256" key="4">
    <source>
        <dbReference type="ARBA" id="ARBA00013068"/>
    </source>
</evidence>
<evidence type="ECO:0000313" key="9">
    <source>
        <dbReference type="EMBL" id="CAI8583401.1"/>
    </source>
</evidence>
<dbReference type="GO" id="GO:0006096">
    <property type="term" value="P:glycolytic process"/>
    <property type="evidence" value="ECO:0007669"/>
    <property type="project" value="UniProtKB-KW"/>
</dbReference>
<keyword evidence="5 8" id="KW-0324">Glycolysis</keyword>
<dbReference type="InterPro" id="IPR000741">
    <property type="entry name" value="FBA_I"/>
</dbReference>
<evidence type="ECO:0000313" key="10">
    <source>
        <dbReference type="Proteomes" id="UP001157006"/>
    </source>
</evidence>
<dbReference type="InterPro" id="IPR013785">
    <property type="entry name" value="Aldolase_TIM"/>
</dbReference>
<keyword evidence="7" id="KW-0704">Schiff base</keyword>
<evidence type="ECO:0000256" key="3">
    <source>
        <dbReference type="ARBA" id="ARBA00010387"/>
    </source>
</evidence>
<dbReference type="PANTHER" id="PTHR11627">
    <property type="entry name" value="FRUCTOSE-BISPHOSPHATE ALDOLASE"/>
    <property type="match status" value="1"/>
</dbReference>
<dbReference type="Gene3D" id="3.20.20.70">
    <property type="entry name" value="Aldolase class I"/>
    <property type="match status" value="1"/>
</dbReference>
<evidence type="ECO:0000256" key="5">
    <source>
        <dbReference type="ARBA" id="ARBA00023152"/>
    </source>
</evidence>
<dbReference type="GO" id="GO:0004332">
    <property type="term" value="F:fructose-bisphosphate aldolase activity"/>
    <property type="evidence" value="ECO:0007669"/>
    <property type="project" value="UniProtKB-EC"/>
</dbReference>
<evidence type="ECO:0000256" key="6">
    <source>
        <dbReference type="ARBA" id="ARBA00023239"/>
    </source>
</evidence>
<dbReference type="SUPFAM" id="SSF51569">
    <property type="entry name" value="Aldolase"/>
    <property type="match status" value="1"/>
</dbReference>
<sequence length="172" mass="18489">MTGLDGLGARCAKYYEAGARFAKWCAVLKISANEPSEHSIHENAYGLARYAVTCQENGFVPIIEPEILVDDSHDILKCAAITERVLAAAYKALSDHHVILEGTLLKPNMVTPGSDAPKSEEEANVNLNATIQNTTTTTPSSSMQHNRSSVDSFAFAQVTVSLLLLRANSVVA</sequence>
<dbReference type="PROSITE" id="PS00158">
    <property type="entry name" value="ALDOLASE_CLASS_I"/>
    <property type="match status" value="1"/>
</dbReference>
<keyword evidence="6 8" id="KW-0456">Lyase</keyword>
<evidence type="ECO:0000256" key="1">
    <source>
        <dbReference type="ARBA" id="ARBA00000441"/>
    </source>
</evidence>
<evidence type="ECO:0000256" key="2">
    <source>
        <dbReference type="ARBA" id="ARBA00004714"/>
    </source>
</evidence>
<comment type="caution">
    <text evidence="9">The sequence shown here is derived from an EMBL/GenBank/DDBJ whole genome shotgun (WGS) entry which is preliminary data.</text>
</comment>
<comment type="similarity">
    <text evidence="3 8">Belongs to the class I fructose-bisphosphate aldolase family.</text>
</comment>
<proteinExistence type="inferred from homology"/>
<evidence type="ECO:0000256" key="8">
    <source>
        <dbReference type="RuleBase" id="RU003994"/>
    </source>
</evidence>
<keyword evidence="10" id="KW-1185">Reference proteome</keyword>
<organism evidence="9 10">
    <name type="scientific">Vicia faba</name>
    <name type="common">Broad bean</name>
    <name type="synonym">Faba vulgaris</name>
    <dbReference type="NCBI Taxonomy" id="3906"/>
    <lineage>
        <taxon>Eukaryota</taxon>
        <taxon>Viridiplantae</taxon>
        <taxon>Streptophyta</taxon>
        <taxon>Embryophyta</taxon>
        <taxon>Tracheophyta</taxon>
        <taxon>Spermatophyta</taxon>
        <taxon>Magnoliopsida</taxon>
        <taxon>eudicotyledons</taxon>
        <taxon>Gunneridae</taxon>
        <taxon>Pentapetalae</taxon>
        <taxon>rosids</taxon>
        <taxon>fabids</taxon>
        <taxon>Fabales</taxon>
        <taxon>Fabaceae</taxon>
        <taxon>Papilionoideae</taxon>
        <taxon>50 kb inversion clade</taxon>
        <taxon>NPAAA clade</taxon>
        <taxon>Hologalegina</taxon>
        <taxon>IRL clade</taxon>
        <taxon>Fabeae</taxon>
        <taxon>Vicia</taxon>
    </lineage>
</organism>
<dbReference type="AlphaFoldDB" id="A0AAV0YBS8"/>
<comment type="catalytic activity">
    <reaction evidence="1 8">
        <text>beta-D-fructose 1,6-bisphosphate = D-glyceraldehyde 3-phosphate + dihydroxyacetone phosphate</text>
        <dbReference type="Rhea" id="RHEA:14729"/>
        <dbReference type="ChEBI" id="CHEBI:32966"/>
        <dbReference type="ChEBI" id="CHEBI:57642"/>
        <dbReference type="ChEBI" id="CHEBI:59776"/>
        <dbReference type="EC" id="4.1.2.13"/>
    </reaction>
</comment>
<dbReference type="Proteomes" id="UP001157006">
    <property type="component" value="Unassembled WGS sequence"/>
</dbReference>
<reference evidence="9 10" key="1">
    <citation type="submission" date="2023-01" db="EMBL/GenBank/DDBJ databases">
        <authorList>
            <person name="Kreplak J."/>
        </authorList>
    </citation>
    <scope>NUCLEOTIDE SEQUENCE [LARGE SCALE GENOMIC DNA]</scope>
</reference>
<dbReference type="EC" id="4.1.2.13" evidence="4 8"/>
<dbReference type="InterPro" id="IPR029768">
    <property type="entry name" value="Aldolase_I_AS"/>
</dbReference>
<accession>A0AAV0YBS8</accession>
<evidence type="ECO:0000256" key="7">
    <source>
        <dbReference type="ARBA" id="ARBA00023270"/>
    </source>
</evidence>
<dbReference type="EMBL" id="CATIWC010000643">
    <property type="protein sequence ID" value="CAI8583401.1"/>
    <property type="molecule type" value="Genomic_DNA"/>
</dbReference>